<evidence type="ECO:0000313" key="1">
    <source>
        <dbReference type="EMBL" id="TVU64098.1"/>
    </source>
</evidence>
<comment type="caution">
    <text evidence="1">The sequence shown here is derived from an EMBL/GenBank/DDBJ whole genome shotgun (WGS) entry which is preliminary data.</text>
</comment>
<keyword evidence="1" id="KW-0547">Nucleotide-binding</keyword>
<dbReference type="OrthoDB" id="7051144at2"/>
<dbReference type="GO" id="GO:0005524">
    <property type="term" value="F:ATP binding"/>
    <property type="evidence" value="ECO:0007669"/>
    <property type="project" value="UniProtKB-KW"/>
</dbReference>
<dbReference type="InterPro" id="IPR011989">
    <property type="entry name" value="ARM-like"/>
</dbReference>
<dbReference type="SUPFAM" id="SSF48371">
    <property type="entry name" value="ARM repeat"/>
    <property type="match status" value="1"/>
</dbReference>
<name>A0A558H4P5_PAENT</name>
<proteinExistence type="predicted"/>
<sequence>MSALPGGAADKLGNQFESWWTLNRVSALLRSEASRMRIEPPGDEGEGIEFWIEEGGVRWCEQVKHVPSTRNWTLGALKERKVLSRVLRHLEDGHKVRLVLSTPASDLADLTSRARVAANLPEFLAIAAGSSESHLEAIAAHWGIPHDAAWRHLRNIQVEQHTEHDLESLVRAKYELLVSDNPEVVMNELSGWLVSRLHRTVTGPEAWAHLQKQGFNRRHLVGDPSTLESLLATIERHHRRTSQLRPSTALLDHARIDGVINWLVSTETAGQQILLLHGDAGSGKSTLVDNVLERLTTMGWFCGILSMDRTSPGIHTSKALGEAAALSASPAVLLSGVSDGSAAALFIDQLDAVATYSGRMQDNYDAVDDVLSEAAAHPNLRLVLVVRSVDLEEDPRLGRLRADKERVAELRIDRFTPAQVTEALERSGLDPKGIDVPTLKLLEVPLHYAIFSRLDESERSGAFSTLPDLYDRFTAQVIRDVRARIGSLDWLAITGRLVTHMSRNEVLRAPAAILRSADPAEVDALISSGVLFKENSSVSFFHETYFDYLFAEAFIAEGGDLEQFLLASGQALFRRAQTRQVLEYLAKTDRMEFISTVVRLLSSQSIRSHLLDIPLVLLRQWDATAEDWRAVRTLAFGPSRRSRQLLGLLSSPSWFDAADAASDWEAMLADEDKLPVIANQLISAARVRPERAAQLVRPHIGESELWKSICAALVTWSLSPGLAPLAVELLEAGQVDGVRGPIAANSDFWTILYSLAEEAPAAAASVVGAYLRRATALSHRDGITDPFDTDHLPNSSSSGGEDIILKVASGAPEHFVAEVLPFITSLLGDSAEASEDGGLLHGTRWHYRFPGEPTGIDDALFFGLETALRTLPAKREPELLELLRPLMTSEVEELRFLACRALATHPMANESIQWLTSDTRNLELGYMNSSRWATRELIESATKSCEPGLLERLSDVLLSYYTDYEKSPAGRTSFGFAQYELLSGIDPNRRIPSVNQRLQELERKFENRSPTAPVPVTAAVVGSPVPESARGILTDAQWIDAIHTHESDTVDWSDHGGPRGGIRELSVVLGQQAAEEPARFAILALNLNDPRHAVHVGSIIRSVAGKIPIELFSRLCVHGRQLAGQDLGRDICSGVRDVASEATDDLIELIISCSSDDDPARETARTATGTGQSLHSGDLSMAGLNCTRGAAAGCLARVLFTQPHRSEQILQTVRKLAGDPIMAVKVRTAEAILTLLNTLPDEALDIAERMFADSPAELTNARETAELLKHACLRRPRAFAPHLHRALVADEATAKRAGYAWIAAFVNGALETPAPSEVSSLSAAARTGVAKSLFHSPGAALEILIQLLNDDDDEVRKNAARAVRKTHELTPESAEMLVYEFIRSPAFTEHMENLFASLDRSRVLLPLSTIEACERAVNVKGDDLGDLRLDGALISTHLIAITLRLYKQGNAEVRGRCLDVIDRLSDIGAYGLEGSLDRERV</sequence>
<organism evidence="1 2">
    <name type="scientific">Paenarthrobacter nitroguajacolicus</name>
    <name type="common">Arthrobacter nitroguajacolicus</name>
    <dbReference type="NCBI Taxonomy" id="211146"/>
    <lineage>
        <taxon>Bacteria</taxon>
        <taxon>Bacillati</taxon>
        <taxon>Actinomycetota</taxon>
        <taxon>Actinomycetes</taxon>
        <taxon>Micrococcales</taxon>
        <taxon>Micrococcaceae</taxon>
        <taxon>Paenarthrobacter</taxon>
    </lineage>
</organism>
<dbReference type="Proteomes" id="UP000316500">
    <property type="component" value="Unassembled WGS sequence"/>
</dbReference>
<keyword evidence="1" id="KW-0067">ATP-binding</keyword>
<dbReference type="InterPro" id="IPR027417">
    <property type="entry name" value="P-loop_NTPase"/>
</dbReference>
<reference evidence="1 2" key="1">
    <citation type="submission" date="2019-07" db="EMBL/GenBank/DDBJ databases">
        <title>Diversity of Bacteria from Kongsfjorden, Arctic.</title>
        <authorList>
            <person name="Yu Y."/>
        </authorList>
    </citation>
    <scope>NUCLEOTIDE SEQUENCE [LARGE SCALE GENOMIC DNA]</scope>
    <source>
        <strain evidence="1 2">SM1928</strain>
    </source>
</reference>
<evidence type="ECO:0000313" key="2">
    <source>
        <dbReference type="Proteomes" id="UP000316500"/>
    </source>
</evidence>
<dbReference type="PROSITE" id="PS50077">
    <property type="entry name" value="HEAT_REPEAT"/>
    <property type="match status" value="1"/>
</dbReference>
<gene>
    <name evidence="1" type="ORF">FQP90_08915</name>
</gene>
<dbReference type="InterPro" id="IPR016024">
    <property type="entry name" value="ARM-type_fold"/>
</dbReference>
<dbReference type="SUPFAM" id="SSF52540">
    <property type="entry name" value="P-loop containing nucleoside triphosphate hydrolases"/>
    <property type="match status" value="1"/>
</dbReference>
<dbReference type="RefSeq" id="WP_144649369.1">
    <property type="nucleotide sequence ID" value="NZ_VNFK01000005.1"/>
</dbReference>
<dbReference type="EMBL" id="VNFK01000005">
    <property type="protein sequence ID" value="TVU64098.1"/>
    <property type="molecule type" value="Genomic_DNA"/>
</dbReference>
<dbReference type="Gene3D" id="1.25.10.10">
    <property type="entry name" value="Leucine-rich Repeat Variant"/>
    <property type="match status" value="1"/>
</dbReference>
<dbReference type="InterPro" id="IPR021133">
    <property type="entry name" value="HEAT_type_2"/>
</dbReference>
<accession>A0A558H4P5</accession>
<protein>
    <submittedName>
        <fullName evidence="1">ATP-binding protein</fullName>
    </submittedName>
</protein>